<name>A0A974HJI9_XENLA</name>
<evidence type="ECO:0000313" key="1">
    <source>
        <dbReference type="EMBL" id="OCT80344.1"/>
    </source>
</evidence>
<reference evidence="1" key="2">
    <citation type="submission" date="2016-05" db="EMBL/GenBank/DDBJ databases">
        <title>WGS assembly of Xenopus laevis.</title>
        <authorList>
            <person name="Session A."/>
            <person name="Uno Y."/>
            <person name="Kwon T."/>
            <person name="Chapman J."/>
            <person name="Toyoda A."/>
            <person name="Takahashi S."/>
            <person name="Fukui A."/>
            <person name="Hikosaka A."/>
            <person name="Putnam N."/>
            <person name="Stites J."/>
            <person name="Van Heeringen S."/>
            <person name="Quigley I."/>
            <person name="Heinz S."/>
            <person name="Hellsten U."/>
            <person name="Lyons J."/>
            <person name="Suzuki A."/>
            <person name="Kondo M."/>
            <person name="Ogino H."/>
            <person name="Ochi H."/>
            <person name="Bogdanovic O."/>
            <person name="Lister R."/>
            <person name="Georgiou G."/>
            <person name="Paranjpe S."/>
            <person name="Van Kruijsbergen I."/>
            <person name="Mozaffari S."/>
            <person name="Shu S."/>
            <person name="Schmutz J."/>
            <person name="Jenkins J."/>
            <person name="Grimwood J."/>
            <person name="Carlson J."/>
            <person name="Mitros T."/>
            <person name="Simakov O."/>
            <person name="Heald R."/>
            <person name="Miller K."/>
            <person name="Haudenschild C."/>
            <person name="Kuroki Y."/>
            <person name="Tanaka T."/>
            <person name="Michiue T."/>
            <person name="Watanabe M."/>
            <person name="Kinoshita T."/>
            <person name="Ohta Y."/>
            <person name="Mawaribuchi S."/>
            <person name="Suzuki Y."/>
            <person name="Haramoto Y."/>
            <person name="Yamamoto T."/>
            <person name="Takagi C."/>
            <person name="Kitzman J."/>
            <person name="Shendure J."/>
            <person name="Nakayama T."/>
            <person name="Izutsu Y."/>
            <person name="Robert J."/>
            <person name="Dichmann D."/>
            <person name="Flajnik M."/>
            <person name="Houston D."/>
            <person name="Marcotte E."/>
            <person name="Wallingford J."/>
            <person name="Ito Y."/>
            <person name="Asashima M."/>
            <person name="Ueno N."/>
            <person name="Matsuda Y."/>
            <person name="Jan Veenstra G."/>
            <person name="Fujiyama A."/>
            <person name="Harland R."/>
            <person name="Taira M."/>
            <person name="Rokhsar D.S."/>
        </authorList>
    </citation>
    <scope>NUCLEOTIDE SEQUENCE</scope>
    <source>
        <strain evidence="1">J</strain>
        <tissue evidence="1">Blood</tissue>
    </source>
</reference>
<sequence length="26" mass="3113">KYYFYDNHFDLPSALLCAKIVDCIEM</sequence>
<dbReference type="EMBL" id="CM004474">
    <property type="protein sequence ID" value="OCT80344.1"/>
    <property type="molecule type" value="Genomic_DNA"/>
</dbReference>
<gene>
    <name evidence="1" type="ORF">XELAEV_180271527mg</name>
</gene>
<protein>
    <submittedName>
        <fullName evidence="1">Uncharacterized protein</fullName>
    </submittedName>
</protein>
<organism evidence="1 2">
    <name type="scientific">Xenopus laevis</name>
    <name type="common">African clawed frog</name>
    <dbReference type="NCBI Taxonomy" id="8355"/>
    <lineage>
        <taxon>Eukaryota</taxon>
        <taxon>Metazoa</taxon>
        <taxon>Chordata</taxon>
        <taxon>Craniata</taxon>
        <taxon>Vertebrata</taxon>
        <taxon>Euteleostomi</taxon>
        <taxon>Amphibia</taxon>
        <taxon>Batrachia</taxon>
        <taxon>Anura</taxon>
        <taxon>Pipoidea</taxon>
        <taxon>Pipidae</taxon>
        <taxon>Xenopodinae</taxon>
        <taxon>Xenopus</taxon>
        <taxon>Xenopus</taxon>
    </lineage>
</organism>
<evidence type="ECO:0000313" key="2">
    <source>
        <dbReference type="Proteomes" id="UP000694892"/>
    </source>
</evidence>
<proteinExistence type="predicted"/>
<feature type="non-terminal residue" evidence="1">
    <location>
        <position position="26"/>
    </location>
</feature>
<dbReference type="EMBL" id="CM004474">
    <property type="protein sequence ID" value="OCT80343.1"/>
    <property type="molecule type" value="Genomic_DNA"/>
</dbReference>
<dbReference type="AlphaFoldDB" id="A0A974HJI9"/>
<feature type="non-terminal residue" evidence="1">
    <location>
        <position position="1"/>
    </location>
</feature>
<dbReference type="OMA" id="ICSNPYG"/>
<dbReference type="Proteomes" id="UP000694892">
    <property type="component" value="Chromosome 5L"/>
</dbReference>
<reference evidence="2" key="1">
    <citation type="journal article" date="2016" name="Nature">
        <title>Genome evolution in the allotetraploid frog Xenopus laevis.</title>
        <authorList>
            <person name="Session A.M."/>
            <person name="Uno Y."/>
            <person name="Kwon T."/>
            <person name="Chapman J.A."/>
            <person name="Toyoda A."/>
            <person name="Takahashi S."/>
            <person name="Fukui A."/>
            <person name="Hikosaka A."/>
            <person name="Suzuki A."/>
            <person name="Kondo M."/>
            <person name="van Heeringen S.J."/>
            <person name="Quigley I."/>
            <person name="Heinz S."/>
            <person name="Ogino H."/>
            <person name="Ochi H."/>
            <person name="Hellsten U."/>
            <person name="Lyons J.B."/>
            <person name="Simakov O."/>
            <person name="Putnam N."/>
            <person name="Stites J."/>
            <person name="Kuroki Y."/>
            <person name="Tanaka T."/>
            <person name="Michiue T."/>
            <person name="Watanabe M."/>
            <person name="Bogdanovic O."/>
            <person name="Lister R."/>
            <person name="Georgiou G."/>
            <person name="Paranjpe S.S."/>
            <person name="van Kruijsbergen I."/>
            <person name="Shu S."/>
            <person name="Carlson J."/>
            <person name="Kinoshita T."/>
            <person name="Ohta Y."/>
            <person name="Mawaribuchi S."/>
            <person name="Jenkins J."/>
            <person name="Grimwood J."/>
            <person name="Schmutz J."/>
            <person name="Mitros T."/>
            <person name="Mozaffari S.V."/>
            <person name="Suzuki Y."/>
            <person name="Haramoto Y."/>
            <person name="Yamamoto T.S."/>
            <person name="Takagi C."/>
            <person name="Heald R."/>
            <person name="Miller K."/>
            <person name="Haudenschild C."/>
            <person name="Kitzman J."/>
            <person name="Nakayama T."/>
            <person name="Izutsu Y."/>
            <person name="Robert J."/>
            <person name="Fortriede J."/>
            <person name="Burns K."/>
            <person name="Lotay V."/>
            <person name="Karimi K."/>
            <person name="Yasuoka Y."/>
            <person name="Dichmann D.S."/>
            <person name="Flajnik M.F."/>
            <person name="Houston D.W."/>
            <person name="Shendure J."/>
            <person name="DuPasquier L."/>
            <person name="Vize P.D."/>
            <person name="Zorn A.M."/>
            <person name="Ito M."/>
            <person name="Marcotte E.M."/>
            <person name="Wallingford J.B."/>
            <person name="Ito Y."/>
            <person name="Asashima M."/>
            <person name="Ueno N."/>
            <person name="Matsuda Y."/>
            <person name="Veenstra G.J."/>
            <person name="Fujiyama A."/>
            <person name="Harland R.M."/>
            <person name="Taira M."/>
            <person name="Rokhsar D.S."/>
        </authorList>
    </citation>
    <scope>NUCLEOTIDE SEQUENCE [LARGE SCALE GENOMIC DNA]</scope>
    <source>
        <strain evidence="2">J</strain>
    </source>
</reference>
<accession>A0A974HJI9</accession>